<dbReference type="EMBL" id="JACCBF010000001">
    <property type="protein sequence ID" value="NYD31836.1"/>
    <property type="molecule type" value="Genomic_DNA"/>
</dbReference>
<dbReference type="Gene3D" id="3.40.50.150">
    <property type="entry name" value="Vaccinia Virus protein VP39"/>
    <property type="match status" value="1"/>
</dbReference>
<dbReference type="AlphaFoldDB" id="A0A852RRG4"/>
<dbReference type="PANTHER" id="PTHR38768:SF1">
    <property type="entry name" value="UPF0502 PROTEIN YCEH"/>
    <property type="match status" value="1"/>
</dbReference>
<dbReference type="InterPro" id="IPR041698">
    <property type="entry name" value="Methyltransf_25"/>
</dbReference>
<dbReference type="PANTHER" id="PTHR38768">
    <property type="entry name" value="UPF0502 PROTEIN YCEH"/>
    <property type="match status" value="1"/>
</dbReference>
<dbReference type="RefSeq" id="WP_179728099.1">
    <property type="nucleotide sequence ID" value="NZ_BAABEF010000001.1"/>
</dbReference>
<dbReference type="SUPFAM" id="SSF46785">
    <property type="entry name" value="Winged helix' DNA-binding domain"/>
    <property type="match status" value="2"/>
</dbReference>
<name>A0A852RRG4_9ACTN</name>
<sequence length="405" mass="44144">MSDLPVLTAEEQRVLGSLLEKEVTVPASYPMTVTAVRTACNQQSSREPVVDYDDDVVHHTLRELKRRDLVGVTWDDRGRRTLKYVQTLVPRLGLAEDERALVTVLLLRGPQPPGALRTRTERLHAFPDRDAVEACLRRLAEREQPLVRVLPKQPREQDARWIHLLGPVDLPAAAPGAAAPAVDRDAVLAGGADSRDAKVRSAYAAVATSYADALTGELDDLPFERWLLDRVAAHAGTDPVVEVGCGPGHVTAYLAEAGADATGLDLVPEMVAQARERYPDGVYEVGDLRTLMRPVNGAGWSAVLAWYSLIHLAASELPGAVEALTRPMSPGGLLVLALHAGAEVRHVDTWFGEEVDLDVVLHEPADVVSLVERAGLVDVEWYRRGPVVARGETTERLYVVARTPR</sequence>
<protein>
    <recommendedName>
        <fullName evidence="1">Methyltransferase domain-containing protein</fullName>
    </recommendedName>
</protein>
<dbReference type="Pfam" id="PF13649">
    <property type="entry name" value="Methyltransf_25"/>
    <property type="match status" value="1"/>
</dbReference>
<evidence type="ECO:0000313" key="3">
    <source>
        <dbReference type="Proteomes" id="UP000582231"/>
    </source>
</evidence>
<proteinExistence type="predicted"/>
<evidence type="ECO:0000259" key="1">
    <source>
        <dbReference type="Pfam" id="PF13649"/>
    </source>
</evidence>
<accession>A0A852RRG4</accession>
<keyword evidence="3" id="KW-1185">Reference proteome</keyword>
<dbReference type="InterPro" id="IPR007432">
    <property type="entry name" value="DUF480"/>
</dbReference>
<dbReference type="InterPro" id="IPR036390">
    <property type="entry name" value="WH_DNA-bd_sf"/>
</dbReference>
<dbReference type="InterPro" id="IPR036388">
    <property type="entry name" value="WH-like_DNA-bd_sf"/>
</dbReference>
<feature type="domain" description="Methyltransferase" evidence="1">
    <location>
        <begin position="240"/>
        <end position="332"/>
    </location>
</feature>
<gene>
    <name evidence="2" type="ORF">BJ958_003382</name>
</gene>
<dbReference type="Proteomes" id="UP000582231">
    <property type="component" value="Unassembled WGS sequence"/>
</dbReference>
<organism evidence="2 3">
    <name type="scientific">Nocardioides kongjuensis</name>
    <dbReference type="NCBI Taxonomy" id="349522"/>
    <lineage>
        <taxon>Bacteria</taxon>
        <taxon>Bacillati</taxon>
        <taxon>Actinomycetota</taxon>
        <taxon>Actinomycetes</taxon>
        <taxon>Propionibacteriales</taxon>
        <taxon>Nocardioidaceae</taxon>
        <taxon>Nocardioides</taxon>
    </lineage>
</organism>
<reference evidence="2 3" key="1">
    <citation type="submission" date="2020-07" db="EMBL/GenBank/DDBJ databases">
        <title>Sequencing the genomes of 1000 actinobacteria strains.</title>
        <authorList>
            <person name="Klenk H.-P."/>
        </authorList>
    </citation>
    <scope>NUCLEOTIDE SEQUENCE [LARGE SCALE GENOMIC DNA]</scope>
    <source>
        <strain evidence="2 3">DSM 19082</strain>
    </source>
</reference>
<dbReference type="Gene3D" id="1.10.10.10">
    <property type="entry name" value="Winged helix-like DNA-binding domain superfamily/Winged helix DNA-binding domain"/>
    <property type="match status" value="2"/>
</dbReference>
<dbReference type="InterPro" id="IPR029063">
    <property type="entry name" value="SAM-dependent_MTases_sf"/>
</dbReference>
<evidence type="ECO:0000313" key="2">
    <source>
        <dbReference type="EMBL" id="NYD31836.1"/>
    </source>
</evidence>
<comment type="caution">
    <text evidence="2">The sequence shown here is derived from an EMBL/GenBank/DDBJ whole genome shotgun (WGS) entry which is preliminary data.</text>
</comment>
<dbReference type="SUPFAM" id="SSF53335">
    <property type="entry name" value="S-adenosyl-L-methionine-dependent methyltransferases"/>
    <property type="match status" value="1"/>
</dbReference>
<dbReference type="Pfam" id="PF04337">
    <property type="entry name" value="DUF480"/>
    <property type="match status" value="1"/>
</dbReference>
<dbReference type="CDD" id="cd02440">
    <property type="entry name" value="AdoMet_MTases"/>
    <property type="match status" value="1"/>
</dbReference>